<dbReference type="GO" id="GO:0098552">
    <property type="term" value="C:side of membrane"/>
    <property type="evidence" value="ECO:0007669"/>
    <property type="project" value="UniProtKB-KW"/>
</dbReference>
<comment type="subcellular location">
    <subcellularLocation>
        <location evidence="1 9">Cell membrane</location>
        <topology evidence="1 9">Lipid-anchor</topology>
        <topology evidence="1 9">GPI-anchor</topology>
    </subcellularLocation>
</comment>
<keyword evidence="3 9" id="KW-0336">GPI-anchor</keyword>
<feature type="compositionally biased region" description="Low complexity" evidence="10">
    <location>
        <begin position="397"/>
        <end position="410"/>
    </location>
</feature>
<feature type="compositionally biased region" description="Polar residues" evidence="10">
    <location>
        <begin position="326"/>
        <end position="335"/>
    </location>
</feature>
<dbReference type="EMBL" id="NAJN01000380">
    <property type="protein sequence ID" value="TKA74158.1"/>
    <property type="molecule type" value="Genomic_DNA"/>
</dbReference>
<dbReference type="FunFam" id="3.20.20.80:FF:000032">
    <property type="entry name" value="1,3-beta-glucanosyltransferase"/>
    <property type="match status" value="1"/>
</dbReference>
<evidence type="ECO:0000256" key="7">
    <source>
        <dbReference type="ARBA" id="ARBA00023180"/>
    </source>
</evidence>
<dbReference type="Gene3D" id="3.20.20.80">
    <property type="entry name" value="Glycosidases"/>
    <property type="match status" value="1"/>
</dbReference>
<dbReference type="PANTHER" id="PTHR31468:SF5">
    <property type="entry name" value="1,3-BETA-GLUCANOSYLTRANSFERASE GAS5"/>
    <property type="match status" value="1"/>
</dbReference>
<evidence type="ECO:0000256" key="6">
    <source>
        <dbReference type="ARBA" id="ARBA00023136"/>
    </source>
</evidence>
<dbReference type="EC" id="2.4.1.-" evidence="9"/>
<evidence type="ECO:0000256" key="9">
    <source>
        <dbReference type="RuleBase" id="RU361209"/>
    </source>
</evidence>
<dbReference type="GO" id="GO:0071970">
    <property type="term" value="P:fungal-type cell wall (1-&gt;3)-beta-D-glucan biosynthetic process"/>
    <property type="evidence" value="ECO:0007669"/>
    <property type="project" value="TreeGrafter"/>
</dbReference>
<gene>
    <name evidence="11" type="ORF">B0A49_04637</name>
</gene>
<dbReference type="SUPFAM" id="SSF51445">
    <property type="entry name" value="(Trans)glycosidases"/>
    <property type="match status" value="1"/>
</dbReference>
<evidence type="ECO:0000256" key="4">
    <source>
        <dbReference type="ARBA" id="ARBA00022679"/>
    </source>
</evidence>
<keyword evidence="6 9" id="KW-0472">Membrane</keyword>
<dbReference type="OrthoDB" id="421038at2759"/>
<organism evidence="11 12">
    <name type="scientific">Cryomyces minteri</name>
    <dbReference type="NCBI Taxonomy" id="331657"/>
    <lineage>
        <taxon>Eukaryota</taxon>
        <taxon>Fungi</taxon>
        <taxon>Dikarya</taxon>
        <taxon>Ascomycota</taxon>
        <taxon>Pezizomycotina</taxon>
        <taxon>Dothideomycetes</taxon>
        <taxon>Dothideomycetes incertae sedis</taxon>
        <taxon>Cryomyces</taxon>
    </lineage>
</organism>
<evidence type="ECO:0000313" key="12">
    <source>
        <dbReference type="Proteomes" id="UP000308768"/>
    </source>
</evidence>
<name>A0A4U0XF15_9PEZI</name>
<dbReference type="InterPro" id="IPR004886">
    <property type="entry name" value="Glucanosyltransferase"/>
</dbReference>
<feature type="chain" id="PRO_5020953042" description="1,3-beta-glucanosyltransferase" evidence="9">
    <location>
        <begin position="22"/>
        <end position="464"/>
    </location>
</feature>
<dbReference type="PANTHER" id="PTHR31468">
    <property type="entry name" value="1,3-BETA-GLUCANOSYLTRANSFERASE GAS1"/>
    <property type="match status" value="1"/>
</dbReference>
<evidence type="ECO:0000256" key="10">
    <source>
        <dbReference type="SAM" id="MobiDB-lite"/>
    </source>
</evidence>
<dbReference type="AlphaFoldDB" id="A0A4U0XF15"/>
<dbReference type="Pfam" id="PF03198">
    <property type="entry name" value="Glyco_hydro_72"/>
    <property type="match status" value="1"/>
</dbReference>
<keyword evidence="5 9" id="KW-0732">Signal</keyword>
<feature type="region of interest" description="Disordered" evidence="10">
    <location>
        <begin position="326"/>
        <end position="359"/>
    </location>
</feature>
<dbReference type="GO" id="GO:0005886">
    <property type="term" value="C:plasma membrane"/>
    <property type="evidence" value="ECO:0007669"/>
    <property type="project" value="UniProtKB-SubCell"/>
</dbReference>
<evidence type="ECO:0000256" key="8">
    <source>
        <dbReference type="ARBA" id="ARBA00023288"/>
    </source>
</evidence>
<reference evidence="11 12" key="1">
    <citation type="submission" date="2017-03" db="EMBL/GenBank/DDBJ databases">
        <title>Genomes of endolithic fungi from Antarctica.</title>
        <authorList>
            <person name="Coleine C."/>
            <person name="Masonjones S."/>
            <person name="Stajich J.E."/>
        </authorList>
    </citation>
    <scope>NUCLEOTIDE SEQUENCE [LARGE SCALE GENOMIC DNA]</scope>
    <source>
        <strain evidence="11 12">CCFEE 5187</strain>
    </source>
</reference>
<comment type="function">
    <text evidence="9">Splits internally a 1,3-beta-glucan molecule and transfers the newly generated reducing end (the donor) to the non-reducing end of another 1,3-beta-glucan molecule (the acceptor) forming a 1,3-beta linkage, resulting in the elongation of 1,3-beta-glucan chains in the cell wall.</text>
</comment>
<keyword evidence="7" id="KW-0325">Glycoprotein</keyword>
<keyword evidence="4 9" id="KW-0808">Transferase</keyword>
<feature type="region of interest" description="Disordered" evidence="10">
    <location>
        <begin position="377"/>
        <end position="410"/>
    </location>
</feature>
<accession>A0A4U0XF15</accession>
<dbReference type="InterPro" id="IPR017853">
    <property type="entry name" value="GH"/>
</dbReference>
<evidence type="ECO:0000256" key="3">
    <source>
        <dbReference type="ARBA" id="ARBA00022622"/>
    </source>
</evidence>
<evidence type="ECO:0000256" key="5">
    <source>
        <dbReference type="ARBA" id="ARBA00022729"/>
    </source>
</evidence>
<sequence>MKGGGAFLAASAALSINSVLATPAKLEARATSTSSGSLPTVTVKGNAFFAGNQRFYIRGVDYQPGGASDPVDPIANPSTCQRDVAEFKKLGLNTVRVYTVDNTANHDECMGYLADAGIYLALDVNTPKYSINRASPAASYNDVYLQSVFATIDAFAKYSNTLLFFSGNEVINDDTTTPCAPYVKATTRDMKQYIGSRGYRAIPVGYSAADVDSNRYEMAEYMNCGTSDERSDFFAFNDYSWCDPSSYQQSGWNQKVALYGNYSIPLFLSEYGCITNQRKFNEVSSLYGTDMSGVYSGGLVYEYSEEGSGYGLVTINGNSVSEKSGFNDLKNQLASNPPPSGDGGYKSSGTPANCPARSSTWNVTGDALPAIPQPAQKFMSQGAGKGPGLTGAGSQNAGTQSSGTASAGSGTVTATATNAAGASGTSTTSSKAAAAGLRAPEMSVAPFVCGLVVLASTFLGATLL</sequence>
<comment type="similarity">
    <text evidence="2 9">Belongs to the glycosyl hydrolase 72 family.</text>
</comment>
<protein>
    <recommendedName>
        <fullName evidence="9">1,3-beta-glucanosyltransferase</fullName>
        <ecNumber evidence="9">2.4.1.-</ecNumber>
    </recommendedName>
</protein>
<evidence type="ECO:0000256" key="2">
    <source>
        <dbReference type="ARBA" id="ARBA00007528"/>
    </source>
</evidence>
<feature type="signal peptide" evidence="9">
    <location>
        <begin position="1"/>
        <end position="21"/>
    </location>
</feature>
<proteinExistence type="inferred from homology"/>
<comment type="caution">
    <text evidence="11">The sequence shown here is derived from an EMBL/GenBank/DDBJ whole genome shotgun (WGS) entry which is preliminary data.</text>
</comment>
<dbReference type="Proteomes" id="UP000308768">
    <property type="component" value="Unassembled WGS sequence"/>
</dbReference>
<evidence type="ECO:0000313" key="11">
    <source>
        <dbReference type="EMBL" id="TKA74158.1"/>
    </source>
</evidence>
<feature type="compositionally biased region" description="Polar residues" evidence="10">
    <location>
        <begin position="347"/>
        <end position="359"/>
    </location>
</feature>
<evidence type="ECO:0000256" key="1">
    <source>
        <dbReference type="ARBA" id="ARBA00004609"/>
    </source>
</evidence>
<keyword evidence="8 9" id="KW-0449">Lipoprotein</keyword>
<dbReference type="GO" id="GO:0042124">
    <property type="term" value="F:1,3-beta-glucanosyltransferase activity"/>
    <property type="evidence" value="ECO:0007669"/>
    <property type="project" value="TreeGrafter"/>
</dbReference>
<keyword evidence="12" id="KW-1185">Reference proteome</keyword>
<dbReference type="STRING" id="331657.A0A4U0XF15"/>
<dbReference type="GO" id="GO:0031505">
    <property type="term" value="P:fungal-type cell wall organization"/>
    <property type="evidence" value="ECO:0007669"/>
    <property type="project" value="TreeGrafter"/>
</dbReference>